<accession>A0A397UN25</accession>
<keyword evidence="1" id="KW-0812">Transmembrane</keyword>
<evidence type="ECO:0000313" key="3">
    <source>
        <dbReference type="Proteomes" id="UP000266673"/>
    </source>
</evidence>
<proteinExistence type="predicted"/>
<dbReference type="AlphaFoldDB" id="A0A397UN25"/>
<sequence length="256" mass="29961">MIPRQSRQISFCEEFERALEKVPPTPGRLALIINNIIVTIILTMFLIDDYSANHILLSNQNVNETRLYGKYGYSYDMDALGTAAIVLCIYLCVMIYVVACDKRCYVGCGFTVKITGAVLSIPLAYPYLKDQIVGPDYQIIQCDQIDYLGSWQDQWCTYHQRRIILSWLLIFVWFAALFIYLFILLWIALVVLCKRSYRFSKLWVVYQYQYRKGLFLTWLKERKEKSKQQTKPAIIKNVKSDIINKEINIVEVVTIE</sequence>
<dbReference type="OrthoDB" id="10325848at2759"/>
<name>A0A397UN25_9GLOM</name>
<feature type="transmembrane region" description="Helical" evidence="1">
    <location>
        <begin position="79"/>
        <end position="98"/>
    </location>
</feature>
<organism evidence="2 3">
    <name type="scientific">Gigaspora rosea</name>
    <dbReference type="NCBI Taxonomy" id="44941"/>
    <lineage>
        <taxon>Eukaryota</taxon>
        <taxon>Fungi</taxon>
        <taxon>Fungi incertae sedis</taxon>
        <taxon>Mucoromycota</taxon>
        <taxon>Glomeromycotina</taxon>
        <taxon>Glomeromycetes</taxon>
        <taxon>Diversisporales</taxon>
        <taxon>Gigasporaceae</taxon>
        <taxon>Gigaspora</taxon>
    </lineage>
</organism>
<feature type="transmembrane region" description="Helical" evidence="1">
    <location>
        <begin position="29"/>
        <end position="47"/>
    </location>
</feature>
<keyword evidence="1" id="KW-1133">Transmembrane helix</keyword>
<feature type="transmembrane region" description="Helical" evidence="1">
    <location>
        <begin position="164"/>
        <end position="192"/>
    </location>
</feature>
<evidence type="ECO:0000256" key="1">
    <source>
        <dbReference type="SAM" id="Phobius"/>
    </source>
</evidence>
<reference evidence="2 3" key="1">
    <citation type="submission" date="2018-06" db="EMBL/GenBank/DDBJ databases">
        <title>Comparative genomics reveals the genomic features of Rhizophagus irregularis, R. cerebriforme, R. diaphanum and Gigaspora rosea, and their symbiotic lifestyle signature.</title>
        <authorList>
            <person name="Morin E."/>
            <person name="San Clemente H."/>
            <person name="Chen E.C.H."/>
            <person name="De La Providencia I."/>
            <person name="Hainaut M."/>
            <person name="Kuo A."/>
            <person name="Kohler A."/>
            <person name="Murat C."/>
            <person name="Tang N."/>
            <person name="Roy S."/>
            <person name="Loubradou J."/>
            <person name="Henrissat B."/>
            <person name="Grigoriev I.V."/>
            <person name="Corradi N."/>
            <person name="Roux C."/>
            <person name="Martin F.M."/>
        </authorList>
    </citation>
    <scope>NUCLEOTIDE SEQUENCE [LARGE SCALE GENOMIC DNA]</scope>
    <source>
        <strain evidence="2 3">DAOM 194757</strain>
    </source>
</reference>
<keyword evidence="1" id="KW-0472">Membrane</keyword>
<keyword evidence="3" id="KW-1185">Reference proteome</keyword>
<feature type="transmembrane region" description="Helical" evidence="1">
    <location>
        <begin position="110"/>
        <end position="128"/>
    </location>
</feature>
<comment type="caution">
    <text evidence="2">The sequence shown here is derived from an EMBL/GenBank/DDBJ whole genome shotgun (WGS) entry which is preliminary data.</text>
</comment>
<protein>
    <submittedName>
        <fullName evidence="2">Uncharacterized protein</fullName>
    </submittedName>
</protein>
<dbReference type="Proteomes" id="UP000266673">
    <property type="component" value="Unassembled WGS sequence"/>
</dbReference>
<evidence type="ECO:0000313" key="2">
    <source>
        <dbReference type="EMBL" id="RIB11632.1"/>
    </source>
</evidence>
<gene>
    <name evidence="2" type="ORF">C2G38_94257</name>
</gene>
<dbReference type="EMBL" id="QKWP01001112">
    <property type="protein sequence ID" value="RIB11632.1"/>
    <property type="molecule type" value="Genomic_DNA"/>
</dbReference>